<dbReference type="EC" id="2.3.2.27" evidence="18"/>
<comment type="subcellular location">
    <subcellularLocation>
        <location evidence="1 18">Nucleus</location>
    </subcellularLocation>
</comment>
<keyword evidence="12 18" id="KW-0833">Ubl conjugation pathway</keyword>
<evidence type="ECO:0000256" key="15">
    <source>
        <dbReference type="ARBA" id="ARBA00023204"/>
    </source>
</evidence>
<reference evidence="21" key="1">
    <citation type="submission" date="2021-01" db="EMBL/GenBank/DDBJ databases">
        <authorList>
            <person name="Corre E."/>
            <person name="Pelletier E."/>
            <person name="Niang G."/>
            <person name="Scheremetjew M."/>
            <person name="Finn R."/>
            <person name="Kale V."/>
            <person name="Holt S."/>
            <person name="Cochrane G."/>
            <person name="Meng A."/>
            <person name="Brown T."/>
            <person name="Cohen L."/>
        </authorList>
    </citation>
    <scope>NUCLEOTIDE SEQUENCE</scope>
    <source>
        <strain evidence="21">WS</strain>
    </source>
</reference>
<name>A0A7S1KUT8_9EUKA</name>
<comment type="pathway">
    <text evidence="2 18">Protein modification; protein ubiquitination.</text>
</comment>
<proteinExistence type="inferred from homology"/>
<keyword evidence="6 18" id="KW-0808">Transferase</keyword>
<dbReference type="PANTHER" id="PTHR43995">
    <property type="entry name" value="PRE-MRNA-PROCESSING FACTOR 19"/>
    <property type="match status" value="1"/>
</dbReference>
<comment type="catalytic activity">
    <reaction evidence="18">
        <text>S-ubiquitinyl-[E2 ubiquitin-conjugating enzyme]-L-cysteine + [acceptor protein]-L-lysine = [E2 ubiquitin-conjugating enzyme]-L-cysteine + N(6)-ubiquitinyl-[acceptor protein]-L-lysine.</text>
        <dbReference type="EC" id="2.3.2.27"/>
    </reaction>
</comment>
<dbReference type="Gene3D" id="3.30.40.10">
    <property type="entry name" value="Zinc/RING finger domain, C3HC4 (zinc finger)"/>
    <property type="match status" value="1"/>
</dbReference>
<gene>
    <name evidence="21" type="ORF">PCOS0759_LOCUS9344</name>
</gene>
<feature type="domain" description="U-box" evidence="20">
    <location>
        <begin position="1"/>
        <end position="76"/>
    </location>
</feature>
<dbReference type="PANTHER" id="PTHR43995:SF1">
    <property type="entry name" value="PRE-MRNA-PROCESSING FACTOR 19"/>
    <property type="match status" value="1"/>
</dbReference>
<feature type="repeat" description="WD" evidence="17">
    <location>
        <begin position="451"/>
        <end position="486"/>
    </location>
</feature>
<keyword evidence="14 18" id="KW-0508">mRNA splicing</keyword>
<keyword evidence="11" id="KW-0863">Zinc-finger</keyword>
<evidence type="ECO:0000256" key="5">
    <source>
        <dbReference type="ARBA" id="ARBA00022664"/>
    </source>
</evidence>
<evidence type="ECO:0000313" key="21">
    <source>
        <dbReference type="EMBL" id="CAD9086090.1"/>
    </source>
</evidence>
<dbReference type="GO" id="GO:0070534">
    <property type="term" value="P:protein K63-linked ubiquitination"/>
    <property type="evidence" value="ECO:0007669"/>
    <property type="project" value="UniProtKB-UniRule"/>
</dbReference>
<dbReference type="GO" id="GO:0000974">
    <property type="term" value="C:Prp19 complex"/>
    <property type="evidence" value="ECO:0007669"/>
    <property type="project" value="UniProtKB-UniRule"/>
</dbReference>
<dbReference type="PROSITE" id="PS51698">
    <property type="entry name" value="U_BOX"/>
    <property type="match status" value="1"/>
</dbReference>
<dbReference type="FunFam" id="3.30.40.10:FF:000027">
    <property type="entry name" value="Pre-mRNA-processing factor 19, putative"/>
    <property type="match status" value="1"/>
</dbReference>
<dbReference type="InterPro" id="IPR001680">
    <property type="entry name" value="WD40_rpt"/>
</dbReference>
<dbReference type="InterPro" id="IPR004181">
    <property type="entry name" value="Znf_MIZ"/>
</dbReference>
<dbReference type="Gene3D" id="2.130.10.10">
    <property type="entry name" value="YVTN repeat-like/Quinoprotein amine dehydrogenase"/>
    <property type="match status" value="1"/>
</dbReference>
<evidence type="ECO:0000259" key="20">
    <source>
        <dbReference type="PROSITE" id="PS51698"/>
    </source>
</evidence>
<evidence type="ECO:0000256" key="8">
    <source>
        <dbReference type="ARBA" id="ARBA00022728"/>
    </source>
</evidence>
<dbReference type="AlphaFoldDB" id="A0A7S1KUT8"/>
<keyword evidence="19" id="KW-0175">Coiled coil</keyword>
<dbReference type="SMART" id="SM00320">
    <property type="entry name" value="WD40"/>
    <property type="match status" value="7"/>
</dbReference>
<feature type="repeat" description="WD" evidence="17">
    <location>
        <begin position="334"/>
        <end position="368"/>
    </location>
</feature>
<dbReference type="CDD" id="cd00200">
    <property type="entry name" value="WD40"/>
    <property type="match status" value="1"/>
</dbReference>
<evidence type="ECO:0000256" key="18">
    <source>
        <dbReference type="RuleBase" id="RU367101"/>
    </source>
</evidence>
<evidence type="ECO:0000256" key="3">
    <source>
        <dbReference type="ARBA" id="ARBA00006388"/>
    </source>
</evidence>
<dbReference type="InterPro" id="IPR036322">
    <property type="entry name" value="WD40_repeat_dom_sf"/>
</dbReference>
<accession>A0A7S1KUT8</accession>
<evidence type="ECO:0000256" key="14">
    <source>
        <dbReference type="ARBA" id="ARBA00023187"/>
    </source>
</evidence>
<evidence type="ECO:0000256" key="16">
    <source>
        <dbReference type="ARBA" id="ARBA00023242"/>
    </source>
</evidence>
<evidence type="ECO:0000256" key="13">
    <source>
        <dbReference type="ARBA" id="ARBA00022833"/>
    </source>
</evidence>
<keyword evidence="5 18" id="KW-0507">mRNA processing</keyword>
<dbReference type="GO" id="GO:0061630">
    <property type="term" value="F:ubiquitin protein ligase activity"/>
    <property type="evidence" value="ECO:0007669"/>
    <property type="project" value="UniProtKB-UniRule"/>
</dbReference>
<evidence type="ECO:0000256" key="6">
    <source>
        <dbReference type="ARBA" id="ARBA00022679"/>
    </source>
</evidence>
<dbReference type="SMART" id="SM00504">
    <property type="entry name" value="Ubox"/>
    <property type="match status" value="1"/>
</dbReference>
<evidence type="ECO:0000256" key="11">
    <source>
        <dbReference type="ARBA" id="ARBA00022771"/>
    </source>
</evidence>
<dbReference type="GO" id="GO:0071006">
    <property type="term" value="C:U2-type catalytic step 1 spliceosome"/>
    <property type="evidence" value="ECO:0007669"/>
    <property type="project" value="TreeGrafter"/>
</dbReference>
<evidence type="ECO:0000256" key="4">
    <source>
        <dbReference type="ARBA" id="ARBA00022574"/>
    </source>
</evidence>
<comment type="similarity">
    <text evidence="3 18">Belongs to the WD repeat PRP19 family.</text>
</comment>
<evidence type="ECO:0000256" key="10">
    <source>
        <dbReference type="ARBA" id="ARBA00022763"/>
    </source>
</evidence>
<feature type="repeat" description="WD" evidence="17">
    <location>
        <begin position="286"/>
        <end position="327"/>
    </location>
</feature>
<organism evidence="21">
    <name type="scientific">Percolomonas cosmopolitus</name>
    <dbReference type="NCBI Taxonomy" id="63605"/>
    <lineage>
        <taxon>Eukaryota</taxon>
        <taxon>Discoba</taxon>
        <taxon>Heterolobosea</taxon>
        <taxon>Tetramitia</taxon>
        <taxon>Eutetramitia</taxon>
        <taxon>Percolomonadidae</taxon>
        <taxon>Percolomonas</taxon>
    </lineage>
</organism>
<keyword evidence="8 18" id="KW-0747">Spliceosome</keyword>
<keyword evidence="15 18" id="KW-0234">DNA repair</keyword>
<dbReference type="EMBL" id="HBGD01011328">
    <property type="protein sequence ID" value="CAD9086090.1"/>
    <property type="molecule type" value="Transcribed_RNA"/>
</dbReference>
<keyword evidence="9" id="KW-0677">Repeat</keyword>
<dbReference type="CDD" id="cd16656">
    <property type="entry name" value="RING-Ubox_PRP19"/>
    <property type="match status" value="1"/>
</dbReference>
<dbReference type="Pfam" id="PF08606">
    <property type="entry name" value="Prp19"/>
    <property type="match status" value="1"/>
</dbReference>
<keyword evidence="4 17" id="KW-0853">WD repeat</keyword>
<dbReference type="UniPathway" id="UPA00143"/>
<sequence>MICNISGKIPQEPVVNKNTGHVYEKRLILKYLEENNNTCPLTQESLTPEDLIPLISQSNTQQQSGIVRNLQSTSITSLLHLFQTEWDSIMLETFTLKQQLEASRKELSRALYQHDAACRVIARLLKEREQYEKQLQQQRQNPQDMQGIPQESLKQIEKHSAALVTARKQRRPSPNAATPDALGALQEPQMTQLLHGSVGVSCIATQDRTTDDTARSLWFSGGVDGLCVLFDRNSEQILAELRGHTKRVNETAFHPDLDILFSCSDDKTSRIWSSNENGEYNTHYTMKNHKDAVTGLSLHPTGDYYATSSKDASWSFYDVGTGTAYCNLPSKEPLSTIKFHPDGIIAATATMSGKVQLWNLKNQSVVATMDLHQGAINSLCFSENGFEMVTCSEDQTAKIIDLRKLQSSKTFEFDSNVRSGLFDHNSLYVALGVGSTVQLYQTKSWQHVNTLSCHSDDVTGIQFGKEAKSLVSCSLDRQIVYFQTQQ</sequence>
<dbReference type="PROSITE" id="PS50294">
    <property type="entry name" value="WD_REPEATS_REGION"/>
    <property type="match status" value="2"/>
</dbReference>
<evidence type="ECO:0000256" key="7">
    <source>
        <dbReference type="ARBA" id="ARBA00022723"/>
    </source>
</evidence>
<dbReference type="InterPro" id="IPR013915">
    <property type="entry name" value="Prp19_cc"/>
</dbReference>
<dbReference type="GO" id="GO:0008270">
    <property type="term" value="F:zinc ion binding"/>
    <property type="evidence" value="ECO:0007669"/>
    <property type="project" value="UniProtKB-KW"/>
</dbReference>
<protein>
    <recommendedName>
        <fullName evidence="18">Pre-mRNA-processing factor 19</fullName>
        <ecNumber evidence="18">2.3.2.27</ecNumber>
    </recommendedName>
</protein>
<dbReference type="GO" id="GO:0000398">
    <property type="term" value="P:mRNA splicing, via spliceosome"/>
    <property type="evidence" value="ECO:0007669"/>
    <property type="project" value="InterPro"/>
</dbReference>
<dbReference type="Pfam" id="PF11789">
    <property type="entry name" value="zf-Nse"/>
    <property type="match status" value="1"/>
</dbReference>
<dbReference type="InterPro" id="IPR003613">
    <property type="entry name" value="Ubox_domain"/>
</dbReference>
<dbReference type="InterPro" id="IPR055340">
    <property type="entry name" value="RING-Ubox_PRP19"/>
</dbReference>
<keyword evidence="13" id="KW-0862">Zinc</keyword>
<evidence type="ECO:0000256" key="2">
    <source>
        <dbReference type="ARBA" id="ARBA00004906"/>
    </source>
</evidence>
<keyword evidence="16 18" id="KW-0539">Nucleus</keyword>
<comment type="function">
    <text evidence="18">Ubiquitin-protein ligase which is mainly involved pre-mRNA splicing and DNA repair. Required for pre-mRNA splicing as component of the spliceosome.</text>
</comment>
<dbReference type="InterPro" id="IPR015943">
    <property type="entry name" value="WD40/YVTN_repeat-like_dom_sf"/>
</dbReference>
<keyword evidence="10 18" id="KW-0227">DNA damage</keyword>
<evidence type="ECO:0000256" key="12">
    <source>
        <dbReference type="ARBA" id="ARBA00022786"/>
    </source>
</evidence>
<dbReference type="SUPFAM" id="SSF57850">
    <property type="entry name" value="RING/U-box"/>
    <property type="match status" value="1"/>
</dbReference>
<evidence type="ECO:0000256" key="1">
    <source>
        <dbReference type="ARBA" id="ARBA00004123"/>
    </source>
</evidence>
<feature type="repeat" description="WD" evidence="17">
    <location>
        <begin position="369"/>
        <end position="410"/>
    </location>
</feature>
<dbReference type="PROSITE" id="PS50082">
    <property type="entry name" value="WD_REPEATS_2"/>
    <property type="match status" value="5"/>
</dbReference>
<dbReference type="Pfam" id="PF00400">
    <property type="entry name" value="WD40"/>
    <property type="match status" value="5"/>
</dbReference>
<feature type="coiled-coil region" evidence="19">
    <location>
        <begin position="114"/>
        <end position="141"/>
    </location>
</feature>
<feature type="repeat" description="WD" evidence="17">
    <location>
        <begin position="241"/>
        <end position="282"/>
    </location>
</feature>
<evidence type="ECO:0000256" key="19">
    <source>
        <dbReference type="SAM" id="Coils"/>
    </source>
</evidence>
<dbReference type="GO" id="GO:0005737">
    <property type="term" value="C:cytoplasm"/>
    <property type="evidence" value="ECO:0007669"/>
    <property type="project" value="TreeGrafter"/>
</dbReference>
<dbReference type="GO" id="GO:0006281">
    <property type="term" value="P:DNA repair"/>
    <property type="evidence" value="ECO:0007669"/>
    <property type="project" value="UniProtKB-KW"/>
</dbReference>
<dbReference type="SUPFAM" id="SSF50978">
    <property type="entry name" value="WD40 repeat-like"/>
    <property type="match status" value="1"/>
</dbReference>
<evidence type="ECO:0000256" key="17">
    <source>
        <dbReference type="PROSITE-ProRule" id="PRU00221"/>
    </source>
</evidence>
<dbReference type="InterPro" id="IPR013083">
    <property type="entry name" value="Znf_RING/FYVE/PHD"/>
</dbReference>
<evidence type="ECO:0000256" key="9">
    <source>
        <dbReference type="ARBA" id="ARBA00022737"/>
    </source>
</evidence>
<keyword evidence="7" id="KW-0479">Metal-binding</keyword>
<comment type="subunit">
    <text evidence="18">Homotetramer.</text>
</comment>
<dbReference type="InterPro" id="IPR038959">
    <property type="entry name" value="Prp19"/>
</dbReference>